<reference evidence="2" key="1">
    <citation type="submission" date="2021-11" db="EMBL/GenBank/DDBJ databases">
        <title>Isoprene-degrading acetogen.</title>
        <authorList>
            <person name="Yang Y."/>
            <person name="Jin H."/>
            <person name="Yan J."/>
        </authorList>
    </citation>
    <scope>NUCLEOTIDE SEQUENCE</scope>
    <source>
        <strain evidence="2">Berkeley</strain>
    </source>
</reference>
<evidence type="ECO:0008006" key="4">
    <source>
        <dbReference type="Google" id="ProtNLM"/>
    </source>
</evidence>
<evidence type="ECO:0000313" key="3">
    <source>
        <dbReference type="Proteomes" id="UP001163550"/>
    </source>
</evidence>
<organism evidence="2 3">
    <name type="scientific">Acetobacterium wieringae</name>
    <dbReference type="NCBI Taxonomy" id="52694"/>
    <lineage>
        <taxon>Bacteria</taxon>
        <taxon>Bacillati</taxon>
        <taxon>Bacillota</taxon>
        <taxon>Clostridia</taxon>
        <taxon>Eubacteriales</taxon>
        <taxon>Eubacteriaceae</taxon>
        <taxon>Acetobacterium</taxon>
    </lineage>
</organism>
<name>A0ABY6HLV8_9FIRM</name>
<feature type="region of interest" description="Disordered" evidence="1">
    <location>
        <begin position="255"/>
        <end position="283"/>
    </location>
</feature>
<evidence type="ECO:0000256" key="1">
    <source>
        <dbReference type="SAM" id="MobiDB-lite"/>
    </source>
</evidence>
<accession>A0ABY6HLV8</accession>
<dbReference type="RefSeq" id="WP_228880178.1">
    <property type="nucleotide sequence ID" value="NZ_CABIIK010000020.1"/>
</dbReference>
<feature type="compositionally biased region" description="Basic and acidic residues" evidence="1">
    <location>
        <begin position="255"/>
        <end position="265"/>
    </location>
</feature>
<dbReference type="SUPFAM" id="SSF52540">
    <property type="entry name" value="P-loop containing nucleoside triphosphate hydrolases"/>
    <property type="match status" value="1"/>
</dbReference>
<protein>
    <recommendedName>
        <fullName evidence="4">ParA family protein</fullName>
    </recommendedName>
</protein>
<dbReference type="Proteomes" id="UP001163550">
    <property type="component" value="Chromosome"/>
</dbReference>
<keyword evidence="3" id="KW-1185">Reference proteome</keyword>
<evidence type="ECO:0000313" key="2">
    <source>
        <dbReference type="EMBL" id="UYO64414.1"/>
    </source>
</evidence>
<feature type="compositionally biased region" description="Basic residues" evidence="1">
    <location>
        <begin position="266"/>
        <end position="283"/>
    </location>
</feature>
<dbReference type="EMBL" id="CP087994">
    <property type="protein sequence ID" value="UYO64414.1"/>
    <property type="molecule type" value="Genomic_DNA"/>
</dbReference>
<gene>
    <name evidence="2" type="ORF">LNN31_08325</name>
</gene>
<dbReference type="InterPro" id="IPR027417">
    <property type="entry name" value="P-loop_NTPase"/>
</dbReference>
<dbReference type="Gene3D" id="3.40.50.300">
    <property type="entry name" value="P-loop containing nucleotide triphosphate hydrolases"/>
    <property type="match status" value="1"/>
</dbReference>
<sequence length="283" mass="32603">MELISVWGSPGGGKTTISIELAKQLSKQTQKNCLILFTDDLASPLNYLFPSLEDKGGSLGKIITTAGFYQEELIKSLVYHPDYKHLCFLGFRKNETRYNYPEISEMQVLDMFVSLGQLVDYVIVDCSTDFTTNAISQYALKEGKCIQVGGGDLKSISYFQDVHYLSRAYGGIRDKNVQVVNNPWDFEIWRTVADQYGEVKFFFPYCMEIQEHYLEERSLVAFTDRLSRDFSNEMTDLIEYLLDVGLSKPVEKKVAKSPFNREKRQKEKRSRKLFSKKTKSVEE</sequence>
<proteinExistence type="predicted"/>